<protein>
    <recommendedName>
        <fullName evidence="1">Tubulin--tyrosine ligase-like protein 12 SET-like domain-containing protein</fullName>
    </recommendedName>
</protein>
<dbReference type="InterPro" id="IPR004344">
    <property type="entry name" value="TTL/TTLL_fam"/>
</dbReference>
<feature type="domain" description="Tubulin--tyrosine ligase-like protein 12 SET-like" evidence="1">
    <location>
        <begin position="89"/>
        <end position="234"/>
    </location>
</feature>
<organism evidence="2 3">
    <name type="scientific">Batrachochytrium salamandrivorans</name>
    <dbReference type="NCBI Taxonomy" id="1357716"/>
    <lineage>
        <taxon>Eukaryota</taxon>
        <taxon>Fungi</taxon>
        <taxon>Fungi incertae sedis</taxon>
        <taxon>Chytridiomycota</taxon>
        <taxon>Chytridiomycota incertae sedis</taxon>
        <taxon>Chytridiomycetes</taxon>
        <taxon>Rhizophydiales</taxon>
        <taxon>Rhizophydiales incertae sedis</taxon>
        <taxon>Batrachochytrium</taxon>
    </lineage>
</organism>
<sequence>MLYAAFVDSHRDQLQSIPKNLWKASTCIRATFYQVPIHRKLCWDNEPTELELLVSDPDCHKVTLRLPVSLLTDTQSATTDIGDLDPDGQVFVLDHMFTFPEDKLYESLEATDRPEVDLVANILKRRGMDTSTTDALANAIWVVADAYAMTVTDGSGKSAQHHMWYIPGEKILNMQHSDTPNMECRIFFDMYGMRPVSMLWPTRVIKPGETLTRDYLWSSKDKKERQALAFAWFQKNEPLLQQIAPNLIRDSAQSILDQPSVDQLKARSSLATPTDCNMQTRVNGLSIGEDSSDAEPGSSSSTWQRCLLPFKDKYLVYSPDISKHLFKSSLDGSRFGLTDDISKADIVWTAAKIERHTLLPHQFFNQFPNQGALVVKDMLQACIYKKWGFEGARGWYPLSFNLNSDVHAFIAEFLGGQEQDSHNNVWIVKPWNGTRSQGITISRSLPQILKQLATGPKLVAKYIHPPALLEGKIKFDLRVLVIVESVSPLRMYFVPSAIYARESHIAYDANLKNLHSFAEHFTVMGYRNLHVVRSPLADLVKRIEACAPPSQAISFDKDILPRILAVIRKGVEAAIFGSESCALDADEQVKTIFGADVLLDSELNPWLLEFSVVPDTGRVIDMWPTLYGDLFESLFVTRDVSDKFTAF</sequence>
<evidence type="ECO:0000313" key="2">
    <source>
        <dbReference type="EMBL" id="KAH6599318.1"/>
    </source>
</evidence>
<dbReference type="SUPFAM" id="SSF56059">
    <property type="entry name" value="Glutathione synthetase ATP-binding domain-like"/>
    <property type="match status" value="1"/>
</dbReference>
<gene>
    <name evidence="2" type="ORF">BASA50_003106</name>
</gene>
<dbReference type="Pfam" id="PF03133">
    <property type="entry name" value="TTL"/>
    <property type="match status" value="1"/>
</dbReference>
<dbReference type="PANTHER" id="PTHR46088:SF1">
    <property type="entry name" value="TUBULIN--TYROSINE LIGASE-LIKE PROTEIN 12"/>
    <property type="match status" value="1"/>
</dbReference>
<dbReference type="Pfam" id="PF25556">
    <property type="entry name" value="SET_TTL"/>
    <property type="match status" value="1"/>
</dbReference>
<dbReference type="EMBL" id="JAFCIX010000069">
    <property type="protein sequence ID" value="KAH6599318.1"/>
    <property type="molecule type" value="Genomic_DNA"/>
</dbReference>
<comment type="caution">
    <text evidence="2">The sequence shown here is derived from an EMBL/GenBank/DDBJ whole genome shotgun (WGS) entry which is preliminary data.</text>
</comment>
<name>A0ABQ8FJF2_9FUNG</name>
<dbReference type="InterPro" id="IPR057954">
    <property type="entry name" value="SET_TTL12"/>
</dbReference>
<keyword evidence="3" id="KW-1185">Reference proteome</keyword>
<reference evidence="2 3" key="1">
    <citation type="submission" date="2021-02" db="EMBL/GenBank/DDBJ databases">
        <title>Variation within the Batrachochytrium salamandrivorans European outbreak.</title>
        <authorList>
            <person name="Kelly M."/>
            <person name="Pasmans F."/>
            <person name="Shea T.P."/>
            <person name="Munoz J.F."/>
            <person name="Carranza S."/>
            <person name="Cuomo C.A."/>
            <person name="Martel A."/>
        </authorList>
    </citation>
    <scope>NUCLEOTIDE SEQUENCE [LARGE SCALE GENOMIC DNA]</scope>
    <source>
        <strain evidence="2 3">AMFP18/2</strain>
    </source>
</reference>
<accession>A0ABQ8FJF2</accession>
<dbReference type="Gene3D" id="3.30.470.20">
    <property type="entry name" value="ATP-grasp fold, B domain"/>
    <property type="match status" value="1"/>
</dbReference>
<dbReference type="PANTHER" id="PTHR46088">
    <property type="entry name" value="TUBULIN--TYROSINE LIGASE-LIKE PROTEIN 12"/>
    <property type="match status" value="1"/>
</dbReference>
<dbReference type="Proteomes" id="UP001648503">
    <property type="component" value="Unassembled WGS sequence"/>
</dbReference>
<evidence type="ECO:0000313" key="3">
    <source>
        <dbReference type="Proteomes" id="UP001648503"/>
    </source>
</evidence>
<dbReference type="InterPro" id="IPR027749">
    <property type="entry name" value="TTLL12"/>
</dbReference>
<dbReference type="PROSITE" id="PS51221">
    <property type="entry name" value="TTL"/>
    <property type="match status" value="1"/>
</dbReference>
<proteinExistence type="predicted"/>
<dbReference type="CDD" id="cd08161">
    <property type="entry name" value="SET"/>
    <property type="match status" value="1"/>
</dbReference>
<evidence type="ECO:0000259" key="1">
    <source>
        <dbReference type="Pfam" id="PF25556"/>
    </source>
</evidence>